<accession>A0A511WZ94</accession>
<organism evidence="8 9">
    <name type="scientific">Halolactibacillus alkaliphilus</name>
    <dbReference type="NCBI Taxonomy" id="442899"/>
    <lineage>
        <taxon>Bacteria</taxon>
        <taxon>Bacillati</taxon>
        <taxon>Bacillota</taxon>
        <taxon>Bacilli</taxon>
        <taxon>Bacillales</taxon>
        <taxon>Bacillaceae</taxon>
        <taxon>Halolactibacillus</taxon>
    </lineage>
</organism>
<comment type="catalytic activity">
    <reaction evidence="3">
        <text>2 pyruvate + H(+) = (2S)-2-acetolactate + CO2</text>
        <dbReference type="Rhea" id="RHEA:25249"/>
        <dbReference type="ChEBI" id="CHEBI:15361"/>
        <dbReference type="ChEBI" id="CHEBI:15378"/>
        <dbReference type="ChEBI" id="CHEBI:16526"/>
        <dbReference type="ChEBI" id="CHEBI:58476"/>
        <dbReference type="EC" id="2.2.1.6"/>
    </reaction>
</comment>
<dbReference type="CDD" id="cd07035">
    <property type="entry name" value="TPP_PYR_POX_like"/>
    <property type="match status" value="1"/>
</dbReference>
<dbReference type="GO" id="GO:0005948">
    <property type="term" value="C:acetolactate synthase complex"/>
    <property type="evidence" value="ECO:0007669"/>
    <property type="project" value="TreeGrafter"/>
</dbReference>
<dbReference type="Proteomes" id="UP000321400">
    <property type="component" value="Unassembled WGS sequence"/>
</dbReference>
<dbReference type="RefSeq" id="WP_170243614.1">
    <property type="nucleotide sequence ID" value="NZ_BJYE01000003.1"/>
</dbReference>
<dbReference type="SUPFAM" id="SSF52518">
    <property type="entry name" value="Thiamin diphosphate-binding fold (THDP-binding)"/>
    <property type="match status" value="2"/>
</dbReference>
<name>A0A511WZ94_9BACI</name>
<dbReference type="PANTHER" id="PTHR18968:SF13">
    <property type="entry name" value="ACETOLACTATE SYNTHASE CATALYTIC SUBUNIT, MITOCHONDRIAL"/>
    <property type="match status" value="1"/>
</dbReference>
<evidence type="ECO:0000256" key="3">
    <source>
        <dbReference type="ARBA" id="ARBA00048670"/>
    </source>
</evidence>
<comment type="caution">
    <text evidence="8">The sequence shown here is derived from an EMBL/GenBank/DDBJ whole genome shotgun (WGS) entry which is preliminary data.</text>
</comment>
<keyword evidence="9" id="KW-1185">Reference proteome</keyword>
<dbReference type="GO" id="GO:0050660">
    <property type="term" value="F:flavin adenine dinucleotide binding"/>
    <property type="evidence" value="ECO:0007669"/>
    <property type="project" value="TreeGrafter"/>
</dbReference>
<evidence type="ECO:0000259" key="7">
    <source>
        <dbReference type="Pfam" id="PF02776"/>
    </source>
</evidence>
<dbReference type="GO" id="GO:0030976">
    <property type="term" value="F:thiamine pyrophosphate binding"/>
    <property type="evidence" value="ECO:0007669"/>
    <property type="project" value="InterPro"/>
</dbReference>
<dbReference type="InterPro" id="IPR029035">
    <property type="entry name" value="DHS-like_NAD/FAD-binding_dom"/>
</dbReference>
<keyword evidence="2 4" id="KW-0786">Thiamine pyrophosphate</keyword>
<dbReference type="CDD" id="cd02015">
    <property type="entry name" value="TPP_AHAS"/>
    <property type="match status" value="1"/>
</dbReference>
<dbReference type="InterPro" id="IPR045229">
    <property type="entry name" value="TPP_enz"/>
</dbReference>
<dbReference type="InterPro" id="IPR012001">
    <property type="entry name" value="Thiamin_PyroP_enz_TPP-bd_dom"/>
</dbReference>
<evidence type="ECO:0000256" key="4">
    <source>
        <dbReference type="RuleBase" id="RU362132"/>
    </source>
</evidence>
<comment type="similarity">
    <text evidence="1 4">Belongs to the TPP enzyme family.</text>
</comment>
<feature type="domain" description="Thiamine pyrophosphate enzyme TPP-binding" evidence="6">
    <location>
        <begin position="376"/>
        <end position="521"/>
    </location>
</feature>
<dbReference type="PANTHER" id="PTHR18968">
    <property type="entry name" value="THIAMINE PYROPHOSPHATE ENZYMES"/>
    <property type="match status" value="1"/>
</dbReference>
<dbReference type="GO" id="GO:0000287">
    <property type="term" value="F:magnesium ion binding"/>
    <property type="evidence" value="ECO:0007669"/>
    <property type="project" value="InterPro"/>
</dbReference>
<evidence type="ECO:0000259" key="6">
    <source>
        <dbReference type="Pfam" id="PF02775"/>
    </source>
</evidence>
<proteinExistence type="inferred from homology"/>
<dbReference type="Pfam" id="PF02776">
    <property type="entry name" value="TPP_enzyme_N"/>
    <property type="match status" value="1"/>
</dbReference>
<dbReference type="GO" id="GO:0009097">
    <property type="term" value="P:isoleucine biosynthetic process"/>
    <property type="evidence" value="ECO:0007669"/>
    <property type="project" value="TreeGrafter"/>
</dbReference>
<dbReference type="Pfam" id="PF02775">
    <property type="entry name" value="TPP_enzyme_C"/>
    <property type="match status" value="1"/>
</dbReference>
<dbReference type="Gene3D" id="3.40.50.970">
    <property type="match status" value="2"/>
</dbReference>
<dbReference type="Pfam" id="PF00205">
    <property type="entry name" value="TPP_enzyme_M"/>
    <property type="match status" value="1"/>
</dbReference>
<dbReference type="AlphaFoldDB" id="A0A511WZ94"/>
<evidence type="ECO:0000256" key="1">
    <source>
        <dbReference type="ARBA" id="ARBA00007812"/>
    </source>
</evidence>
<dbReference type="GO" id="GO:0003984">
    <property type="term" value="F:acetolactate synthase activity"/>
    <property type="evidence" value="ECO:0007669"/>
    <property type="project" value="UniProtKB-EC"/>
</dbReference>
<dbReference type="GO" id="GO:0009099">
    <property type="term" value="P:L-valine biosynthetic process"/>
    <property type="evidence" value="ECO:0007669"/>
    <property type="project" value="TreeGrafter"/>
</dbReference>
<dbReference type="SUPFAM" id="SSF52467">
    <property type="entry name" value="DHS-like NAD/FAD-binding domain"/>
    <property type="match status" value="1"/>
</dbReference>
<feature type="domain" description="Thiamine pyrophosphate enzyme N-terminal TPP-binding" evidence="7">
    <location>
        <begin position="10"/>
        <end position="107"/>
    </location>
</feature>
<evidence type="ECO:0000256" key="2">
    <source>
        <dbReference type="ARBA" id="ARBA00023052"/>
    </source>
</evidence>
<feature type="domain" description="Thiamine pyrophosphate enzyme central" evidence="5">
    <location>
        <begin position="188"/>
        <end position="319"/>
    </location>
</feature>
<dbReference type="InterPro" id="IPR012000">
    <property type="entry name" value="Thiamin_PyroP_enz_cen_dom"/>
</dbReference>
<evidence type="ECO:0000313" key="9">
    <source>
        <dbReference type="Proteomes" id="UP000321400"/>
    </source>
</evidence>
<dbReference type="InterPro" id="IPR011766">
    <property type="entry name" value="TPP_enzyme_TPP-bd"/>
</dbReference>
<dbReference type="FunFam" id="3.40.50.1220:FF:000008">
    <property type="entry name" value="Acetolactate synthase"/>
    <property type="match status" value="1"/>
</dbReference>
<sequence>MSTAISTKKTVSHYLMDLFNTYSITHAFTTGHPLPFSPQQKTFPITSLVHDQATVHAADGYSRATGSVGVCFLRNDQALPSAITSIATAKLDSVPLVIMLNQSNRESRINADPFSMSQALTKDYIYVQNHTDVLNSVQTAIERAKEGRPGIVIVEVNFHHFDAYITHKPYVSTKKPALKLKDDQANLICDAIKHAERPVVLVGGGVIIGQAHAELHDFITQTEIPFVSTLMGLGALDEDHPLHLGMVGMHGTYSANRAVHKADLLICLGVRFSDRITGNIKGFSPYSKKIQIDIDPAEINKLIPVDMPLIGDVKDVLAKINSKHLQKTSVTWINEALSWHQTSAKFHKVTHELLDPSMILTTLQQEARCDCLVATDVGQHQMWTAHHFRLRGPRQLLTSGGFGTMGYGLPAAIGGARKKANQQVILISGDGSFQMNLQELMTVSRERLNIKIAIFQNGYLGMVRQWQQLFYERKYSEVKISSPDFSMLAESYGINSGKAHTIKEAKALIKQAMATDGPFLMTFAIEDEKNVYPIVPPGSRNTEAMLGGE</sequence>
<evidence type="ECO:0000313" key="8">
    <source>
        <dbReference type="EMBL" id="GEN55872.1"/>
    </source>
</evidence>
<protein>
    <submittedName>
        <fullName evidence="8">Acetolactate synthase</fullName>
    </submittedName>
</protein>
<gene>
    <name evidence="8" type="ORF">HAL01_03360</name>
</gene>
<dbReference type="Gene3D" id="3.40.50.1220">
    <property type="entry name" value="TPP-binding domain"/>
    <property type="match status" value="1"/>
</dbReference>
<dbReference type="InterPro" id="IPR029061">
    <property type="entry name" value="THDP-binding"/>
</dbReference>
<evidence type="ECO:0000259" key="5">
    <source>
        <dbReference type="Pfam" id="PF00205"/>
    </source>
</evidence>
<dbReference type="EMBL" id="BJYE01000003">
    <property type="protein sequence ID" value="GEN55872.1"/>
    <property type="molecule type" value="Genomic_DNA"/>
</dbReference>
<reference evidence="8 9" key="1">
    <citation type="submission" date="2019-07" db="EMBL/GenBank/DDBJ databases">
        <title>Whole genome shotgun sequence of Halolactibacillus alkaliphilus NBRC 103919.</title>
        <authorList>
            <person name="Hosoyama A."/>
            <person name="Uohara A."/>
            <person name="Ohji S."/>
            <person name="Ichikawa N."/>
        </authorList>
    </citation>
    <scope>NUCLEOTIDE SEQUENCE [LARGE SCALE GENOMIC DNA]</scope>
    <source>
        <strain evidence="8 9">NBRC 103919</strain>
    </source>
</reference>
<dbReference type="InterPro" id="IPR039368">
    <property type="entry name" value="AHAS_TPP"/>
</dbReference>
<dbReference type="STRING" id="442899.SAMN05720591_10380"/>